<evidence type="ECO:0000313" key="3">
    <source>
        <dbReference type="Proteomes" id="UP001211065"/>
    </source>
</evidence>
<organism evidence="2 3">
    <name type="scientific">Clydaea vesicula</name>
    <dbReference type="NCBI Taxonomy" id="447962"/>
    <lineage>
        <taxon>Eukaryota</taxon>
        <taxon>Fungi</taxon>
        <taxon>Fungi incertae sedis</taxon>
        <taxon>Chytridiomycota</taxon>
        <taxon>Chytridiomycota incertae sedis</taxon>
        <taxon>Chytridiomycetes</taxon>
        <taxon>Lobulomycetales</taxon>
        <taxon>Lobulomycetaceae</taxon>
        <taxon>Clydaea</taxon>
    </lineage>
</organism>
<keyword evidence="3" id="KW-1185">Reference proteome</keyword>
<evidence type="ECO:0000313" key="2">
    <source>
        <dbReference type="EMBL" id="KAJ3227970.1"/>
    </source>
</evidence>
<dbReference type="Proteomes" id="UP001211065">
    <property type="component" value="Unassembled WGS sequence"/>
</dbReference>
<keyword evidence="1" id="KW-1133">Transmembrane helix</keyword>
<sequence length="201" mass="22650">MSAGKTQNEDNFSTSSTESKAYSMMAPFSANCKESFANISPDSIANYESEFLRIEYYCNVIMIFETLACVGNYLPETNASRQNISKKLEISKMKFKFLVLTNILVIVDLSLVLFYLLGTFLYKHISNELTHIVNHLSVIHVFTSFILLNLYSNGLKKAKKIIKGTKQIEVTQLSHVSLQVNEAETDAHFAASNLHNETESD</sequence>
<evidence type="ECO:0000256" key="1">
    <source>
        <dbReference type="SAM" id="Phobius"/>
    </source>
</evidence>
<dbReference type="EMBL" id="JADGJW010000008">
    <property type="protein sequence ID" value="KAJ3227970.1"/>
    <property type="molecule type" value="Genomic_DNA"/>
</dbReference>
<keyword evidence="1" id="KW-0812">Transmembrane</keyword>
<protein>
    <submittedName>
        <fullName evidence="2">Uncharacterized protein</fullName>
    </submittedName>
</protein>
<comment type="caution">
    <text evidence="2">The sequence shown here is derived from an EMBL/GenBank/DDBJ whole genome shotgun (WGS) entry which is preliminary data.</text>
</comment>
<reference evidence="2" key="1">
    <citation type="submission" date="2020-05" db="EMBL/GenBank/DDBJ databases">
        <title>Phylogenomic resolution of chytrid fungi.</title>
        <authorList>
            <person name="Stajich J.E."/>
            <person name="Amses K."/>
            <person name="Simmons R."/>
            <person name="Seto K."/>
            <person name="Myers J."/>
            <person name="Bonds A."/>
            <person name="Quandt C.A."/>
            <person name="Barry K."/>
            <person name="Liu P."/>
            <person name="Grigoriev I."/>
            <person name="Longcore J.E."/>
            <person name="James T.Y."/>
        </authorList>
    </citation>
    <scope>NUCLEOTIDE SEQUENCE</scope>
    <source>
        <strain evidence="2">JEL0476</strain>
    </source>
</reference>
<dbReference type="AlphaFoldDB" id="A0AAD5UBW6"/>
<feature type="transmembrane region" description="Helical" evidence="1">
    <location>
        <begin position="95"/>
        <end position="117"/>
    </location>
</feature>
<name>A0AAD5UBW6_9FUNG</name>
<proteinExistence type="predicted"/>
<feature type="transmembrane region" description="Helical" evidence="1">
    <location>
        <begin position="129"/>
        <end position="151"/>
    </location>
</feature>
<gene>
    <name evidence="2" type="ORF">HK099_007839</name>
</gene>
<accession>A0AAD5UBW6</accession>
<keyword evidence="1" id="KW-0472">Membrane</keyword>